<organism evidence="1 2">
    <name type="scientific">candidate division CSSED10-310 bacterium</name>
    <dbReference type="NCBI Taxonomy" id="2855610"/>
    <lineage>
        <taxon>Bacteria</taxon>
        <taxon>Bacteria division CSSED10-310</taxon>
    </lineage>
</organism>
<protein>
    <submittedName>
        <fullName evidence="1">CDP-glycerol glycerophosphotransferase family protein</fullName>
    </submittedName>
</protein>
<dbReference type="SUPFAM" id="SSF53756">
    <property type="entry name" value="UDP-Glycosyltransferase/glycogen phosphorylase"/>
    <property type="match status" value="1"/>
</dbReference>
<sequence length="380" mass="44180">MSFFKEIKDFYHFYFRTAAEEKSIVFYAEHEGYYPNLEGLLDELLEKENKTICYITSDIRDPVLWNPSPAIKPFYIKYLLTLFMLFIKCKVFVMTMTDLHQYHIKRSANAVKYVYVFHSLVSTHMMYLKGAFDHYDSVLCCGPYHNEEIRRYEELHNLKPKTLVDAGYYRLERIYASYQEYLKKESGSGSRKTTVLIAPSWGDGNILEACGIKLVELLLTKRFNVIVRPHPETIRKNPGLIKELENKFEDNESFILEKSVATDDSLFKGDVMICDCSGVAIEYAFGTERPVLFLDVPYKIRNPEYKALGIEPFELSIRSKIGIILSLNNLDILPQEITRLIDNRVKYKKMISELREKNVYAFGRSSAVGAEHINNLLSNH</sequence>
<dbReference type="InterPro" id="IPR043148">
    <property type="entry name" value="TagF_C"/>
</dbReference>
<evidence type="ECO:0000313" key="2">
    <source>
        <dbReference type="Proteomes" id="UP001594351"/>
    </source>
</evidence>
<proteinExistence type="predicted"/>
<dbReference type="Pfam" id="PF04464">
    <property type="entry name" value="Glyphos_transf"/>
    <property type="match status" value="1"/>
</dbReference>
<name>A0ABV6Z2T9_UNCC1</name>
<dbReference type="InterPro" id="IPR007554">
    <property type="entry name" value="Glycerophosphate_synth"/>
</dbReference>
<accession>A0ABV6Z2T9</accession>
<dbReference type="Gene3D" id="3.40.50.12580">
    <property type="match status" value="1"/>
</dbReference>
<comment type="caution">
    <text evidence="1">The sequence shown here is derived from an EMBL/GenBank/DDBJ whole genome shotgun (WGS) entry which is preliminary data.</text>
</comment>
<dbReference type="Proteomes" id="UP001594351">
    <property type="component" value="Unassembled WGS sequence"/>
</dbReference>
<dbReference type="EMBL" id="JBHPBY010000365">
    <property type="protein sequence ID" value="MFC1852774.1"/>
    <property type="molecule type" value="Genomic_DNA"/>
</dbReference>
<evidence type="ECO:0000313" key="1">
    <source>
        <dbReference type="EMBL" id="MFC1852774.1"/>
    </source>
</evidence>
<gene>
    <name evidence="1" type="ORF">ACFL27_21465</name>
</gene>
<keyword evidence="2" id="KW-1185">Reference proteome</keyword>
<reference evidence="1 2" key="1">
    <citation type="submission" date="2024-09" db="EMBL/GenBank/DDBJ databases">
        <title>Laminarin stimulates single cell rates of sulfate reduction while oxygen inhibits transcriptomic activity in coastal marine sediment.</title>
        <authorList>
            <person name="Lindsay M."/>
            <person name="Orcutt B."/>
            <person name="Emerson D."/>
            <person name="Stepanauskas R."/>
            <person name="D'Angelo T."/>
        </authorList>
    </citation>
    <scope>NUCLEOTIDE SEQUENCE [LARGE SCALE GENOMIC DNA]</scope>
    <source>
        <strain evidence="1">SAG AM-311-K15</strain>
    </source>
</reference>